<comment type="caution">
    <text evidence="1">The sequence shown here is derived from an EMBL/GenBank/DDBJ whole genome shotgun (WGS) entry which is preliminary data.</text>
</comment>
<proteinExistence type="predicted"/>
<protein>
    <submittedName>
        <fullName evidence="1">Uncharacterized protein</fullName>
    </submittedName>
</protein>
<reference evidence="1" key="1">
    <citation type="journal article" date="2014" name="Front. Microbiol.">
        <title>High frequency of phylogenetically diverse reductive dehalogenase-homologous genes in deep subseafloor sedimentary metagenomes.</title>
        <authorList>
            <person name="Kawai M."/>
            <person name="Futagami T."/>
            <person name="Toyoda A."/>
            <person name="Takaki Y."/>
            <person name="Nishi S."/>
            <person name="Hori S."/>
            <person name="Arai W."/>
            <person name="Tsubouchi T."/>
            <person name="Morono Y."/>
            <person name="Uchiyama I."/>
            <person name="Ito T."/>
            <person name="Fujiyama A."/>
            <person name="Inagaki F."/>
            <person name="Takami H."/>
        </authorList>
    </citation>
    <scope>NUCLEOTIDE SEQUENCE</scope>
    <source>
        <strain evidence="1">Expedition CK06-06</strain>
    </source>
</reference>
<name>X1JNA6_9ZZZZ</name>
<gene>
    <name evidence="1" type="ORF">S06H3_01037</name>
</gene>
<dbReference type="AlphaFoldDB" id="X1JNA6"/>
<evidence type="ECO:0000313" key="1">
    <source>
        <dbReference type="EMBL" id="GAH95532.1"/>
    </source>
</evidence>
<accession>X1JNA6</accession>
<dbReference type="EMBL" id="BARV01000236">
    <property type="protein sequence ID" value="GAH95532.1"/>
    <property type="molecule type" value="Genomic_DNA"/>
</dbReference>
<sequence length="134" mass="14830">MHSKNGRPVGDLNRYRLAGLYPHSRYFARRGQIGKCVKAVIVTDKKRRSVSNMSYPTGIYDQAPANHCRPANLGIGVHDRNPVYAGNKAGRYGKADKELNAYRIRELAGNVNRFVMAVMDNRFSGGAGTCVKTT</sequence>
<organism evidence="1">
    <name type="scientific">marine sediment metagenome</name>
    <dbReference type="NCBI Taxonomy" id="412755"/>
    <lineage>
        <taxon>unclassified sequences</taxon>
        <taxon>metagenomes</taxon>
        <taxon>ecological metagenomes</taxon>
    </lineage>
</organism>